<feature type="transmembrane region" description="Helical" evidence="1">
    <location>
        <begin position="109"/>
        <end position="129"/>
    </location>
</feature>
<feature type="transmembrane region" description="Helical" evidence="1">
    <location>
        <begin position="12"/>
        <end position="34"/>
    </location>
</feature>
<name>A0ABV7PTW4_9ACTN</name>
<keyword evidence="1" id="KW-0472">Membrane</keyword>
<evidence type="ECO:0000256" key="1">
    <source>
        <dbReference type="SAM" id="Phobius"/>
    </source>
</evidence>
<feature type="transmembrane region" description="Helical" evidence="1">
    <location>
        <begin position="54"/>
        <end position="77"/>
    </location>
</feature>
<comment type="caution">
    <text evidence="2">The sequence shown here is derived from an EMBL/GenBank/DDBJ whole genome shotgun (WGS) entry which is preliminary data.</text>
</comment>
<evidence type="ECO:0000313" key="3">
    <source>
        <dbReference type="Proteomes" id="UP001595712"/>
    </source>
</evidence>
<dbReference type="EMBL" id="JBHRWO010000002">
    <property type="protein sequence ID" value="MFC3490946.1"/>
    <property type="molecule type" value="Genomic_DNA"/>
</dbReference>
<keyword evidence="1" id="KW-0812">Transmembrane</keyword>
<accession>A0ABV7PTW4</accession>
<dbReference type="RefSeq" id="WP_387968958.1">
    <property type="nucleotide sequence ID" value="NZ_JBHRWO010000002.1"/>
</dbReference>
<organism evidence="2 3">
    <name type="scientific">Glycomyces rhizosphaerae</name>
    <dbReference type="NCBI Taxonomy" id="2054422"/>
    <lineage>
        <taxon>Bacteria</taxon>
        <taxon>Bacillati</taxon>
        <taxon>Actinomycetota</taxon>
        <taxon>Actinomycetes</taxon>
        <taxon>Glycomycetales</taxon>
        <taxon>Glycomycetaceae</taxon>
        <taxon>Glycomyces</taxon>
    </lineage>
</organism>
<sequence length="133" mass="14254">MTAPSFDRLRRHPLIAGVALFNAFGAASGAIGLITGWLSLGDKVTDRLPWGSPVIAGVALGVIVALPNTALAIAAMFRGARCGPLSILAGTLLICWIIVQLAFIREFSFFQPFYTVIGLAQIWMGVRVLRERS</sequence>
<protein>
    <submittedName>
        <fullName evidence="2">Uncharacterized protein</fullName>
    </submittedName>
</protein>
<keyword evidence="3" id="KW-1185">Reference proteome</keyword>
<reference evidence="3" key="1">
    <citation type="journal article" date="2019" name="Int. J. Syst. Evol. Microbiol.">
        <title>The Global Catalogue of Microorganisms (GCM) 10K type strain sequencing project: providing services to taxonomists for standard genome sequencing and annotation.</title>
        <authorList>
            <consortium name="The Broad Institute Genomics Platform"/>
            <consortium name="The Broad Institute Genome Sequencing Center for Infectious Disease"/>
            <person name="Wu L."/>
            <person name="Ma J."/>
        </authorList>
    </citation>
    <scope>NUCLEOTIDE SEQUENCE [LARGE SCALE GENOMIC DNA]</scope>
    <source>
        <strain evidence="3">CGMCC 4.7396</strain>
    </source>
</reference>
<keyword evidence="1" id="KW-1133">Transmembrane helix</keyword>
<proteinExistence type="predicted"/>
<gene>
    <name evidence="2" type="ORF">ACFO8M_00370</name>
</gene>
<feature type="transmembrane region" description="Helical" evidence="1">
    <location>
        <begin position="84"/>
        <end position="103"/>
    </location>
</feature>
<evidence type="ECO:0000313" key="2">
    <source>
        <dbReference type="EMBL" id="MFC3490946.1"/>
    </source>
</evidence>
<dbReference type="Proteomes" id="UP001595712">
    <property type="component" value="Unassembled WGS sequence"/>
</dbReference>